<proteinExistence type="predicted"/>
<feature type="signal peptide" evidence="1">
    <location>
        <begin position="1"/>
        <end position="22"/>
    </location>
</feature>
<dbReference type="SUPFAM" id="SSF47576">
    <property type="entry name" value="Calponin-homology domain, CH-domain"/>
    <property type="match status" value="1"/>
</dbReference>
<protein>
    <submittedName>
        <fullName evidence="3">Kinesin-4</fullName>
    </submittedName>
</protein>
<keyword evidence="1" id="KW-0732">Signal</keyword>
<evidence type="ECO:0000259" key="2">
    <source>
        <dbReference type="PROSITE" id="PS50021"/>
    </source>
</evidence>
<evidence type="ECO:0000256" key="1">
    <source>
        <dbReference type="SAM" id="SignalP"/>
    </source>
</evidence>
<feature type="chain" id="PRO_5008285917" evidence="1">
    <location>
        <begin position="23"/>
        <end position="123"/>
    </location>
</feature>
<name>A0A199VJB7_ANACO</name>
<dbReference type="AlphaFoldDB" id="A0A199VJB7"/>
<dbReference type="SMART" id="SM00033">
    <property type="entry name" value="CH"/>
    <property type="match status" value="1"/>
</dbReference>
<dbReference type="PROSITE" id="PS50021">
    <property type="entry name" value="CH"/>
    <property type="match status" value="1"/>
</dbReference>
<dbReference type="EMBL" id="LSRQ01001612">
    <property type="protein sequence ID" value="OAY77103.1"/>
    <property type="molecule type" value="Genomic_DNA"/>
</dbReference>
<accession>A0A199VJB7</accession>
<evidence type="ECO:0000313" key="3">
    <source>
        <dbReference type="EMBL" id="OAY77103.1"/>
    </source>
</evidence>
<evidence type="ECO:0000313" key="4">
    <source>
        <dbReference type="Proteomes" id="UP000092600"/>
    </source>
</evidence>
<comment type="caution">
    <text evidence="3">The sequence shown here is derived from an EMBL/GenBank/DDBJ whole genome shotgun (WGS) entry which is preliminary data.</text>
</comment>
<dbReference type="STRING" id="4615.A0A199VJB7"/>
<organism evidence="3 4">
    <name type="scientific">Ananas comosus</name>
    <name type="common">Pineapple</name>
    <name type="synonym">Ananas ananas</name>
    <dbReference type="NCBI Taxonomy" id="4615"/>
    <lineage>
        <taxon>Eukaryota</taxon>
        <taxon>Viridiplantae</taxon>
        <taxon>Streptophyta</taxon>
        <taxon>Embryophyta</taxon>
        <taxon>Tracheophyta</taxon>
        <taxon>Spermatophyta</taxon>
        <taxon>Magnoliopsida</taxon>
        <taxon>Liliopsida</taxon>
        <taxon>Poales</taxon>
        <taxon>Bromeliaceae</taxon>
        <taxon>Bromelioideae</taxon>
        <taxon>Ananas</taxon>
    </lineage>
</organism>
<sequence length="123" mass="13364">TFVPLKIQVISIIFLGLRRSQAASWLESLLGPLGLPVQPSEKEFISCLRSGLILCGAINKILPGAVPKVVGNQPIGATWDSQPLTAYQHFENIRNFLVAVDALKLPSFEASDLERVGYTTTSN</sequence>
<feature type="domain" description="Calponin-homology (CH)" evidence="2">
    <location>
        <begin position="16"/>
        <end position="123"/>
    </location>
</feature>
<dbReference type="InterPro" id="IPR001715">
    <property type="entry name" value="CH_dom"/>
</dbReference>
<dbReference type="InterPro" id="IPR036872">
    <property type="entry name" value="CH_dom_sf"/>
</dbReference>
<dbReference type="Gene3D" id="1.10.418.10">
    <property type="entry name" value="Calponin-like domain"/>
    <property type="match status" value="1"/>
</dbReference>
<dbReference type="Pfam" id="PF00307">
    <property type="entry name" value="CH"/>
    <property type="match status" value="1"/>
</dbReference>
<gene>
    <name evidence="3" type="ORF">ACMD2_18831</name>
</gene>
<feature type="non-terminal residue" evidence="3">
    <location>
        <position position="1"/>
    </location>
</feature>
<reference evidence="3 4" key="1">
    <citation type="journal article" date="2016" name="DNA Res.">
        <title>The draft genome of MD-2 pineapple using hybrid error correction of long reads.</title>
        <authorList>
            <person name="Redwan R.M."/>
            <person name="Saidin A."/>
            <person name="Kumar S.V."/>
        </authorList>
    </citation>
    <scope>NUCLEOTIDE SEQUENCE [LARGE SCALE GENOMIC DNA]</scope>
    <source>
        <strain evidence="4">cv. MD2</strain>
        <tissue evidence="3">Leaf</tissue>
    </source>
</reference>
<dbReference type="Proteomes" id="UP000092600">
    <property type="component" value="Unassembled WGS sequence"/>
</dbReference>